<dbReference type="PANTHER" id="PTHR42085:SF2">
    <property type="entry name" value="F-BOX DOMAIN-CONTAINING PROTEIN"/>
    <property type="match status" value="1"/>
</dbReference>
<evidence type="ECO:0000313" key="1">
    <source>
        <dbReference type="EMBL" id="KAB8346020.1"/>
    </source>
</evidence>
<keyword evidence="2" id="KW-1185">Reference proteome</keyword>
<dbReference type="PANTHER" id="PTHR42085">
    <property type="entry name" value="F-BOX DOMAIN-CONTAINING PROTEIN"/>
    <property type="match status" value="1"/>
</dbReference>
<proteinExistence type="predicted"/>
<dbReference type="EMBL" id="VIBQ01000013">
    <property type="protein sequence ID" value="KAB8346020.1"/>
    <property type="molecule type" value="Genomic_DNA"/>
</dbReference>
<sequence length="252" mass="28571">MPLDSCLGTLGCLPYELRSNIYVLCLTITSPSQDSPVRPRTHTKTDCKRIGIICTSKRICEEALPFLYQCNDFSMTIFAKANLFLTGPVAEVQKVRLGIACLHPNIPNDWITADLPTINRPMLRHLRRVVFRAFQDDDGFHVLEWRNQAAVAAKAREIEFTRILTTMHEAINILQACHRLDYLSIRISASSMTASIRKLAEPLMMLRGLHTVRLGFQGMTTEYRDHILQTMKLPRGAPAITSANSMNLWEDD</sequence>
<evidence type="ECO:0000313" key="2">
    <source>
        <dbReference type="Proteomes" id="UP000327013"/>
    </source>
</evidence>
<dbReference type="InterPro" id="IPR038883">
    <property type="entry name" value="AN11006-like"/>
</dbReference>
<protein>
    <submittedName>
        <fullName evidence="1">Uncharacterized protein</fullName>
    </submittedName>
</protein>
<dbReference type="AlphaFoldDB" id="A0A5N6KU40"/>
<comment type="caution">
    <text evidence="1">The sequence shown here is derived from an EMBL/GenBank/DDBJ whole genome shotgun (WGS) entry which is preliminary data.</text>
</comment>
<reference evidence="1 2" key="1">
    <citation type="submission" date="2019-06" db="EMBL/GenBank/DDBJ databases">
        <title>A chromosomal-level reference genome of Carpinus fangiana (Coryloideae, Betulaceae).</title>
        <authorList>
            <person name="Yang X."/>
            <person name="Wang Z."/>
            <person name="Zhang L."/>
            <person name="Hao G."/>
            <person name="Liu J."/>
            <person name="Yang Y."/>
        </authorList>
    </citation>
    <scope>NUCLEOTIDE SEQUENCE [LARGE SCALE GENOMIC DNA]</scope>
    <source>
        <strain evidence="1">Cfa_2016G</strain>
        <tissue evidence="1">Leaf</tissue>
    </source>
</reference>
<organism evidence="1 2">
    <name type="scientific">Carpinus fangiana</name>
    <dbReference type="NCBI Taxonomy" id="176857"/>
    <lineage>
        <taxon>Eukaryota</taxon>
        <taxon>Viridiplantae</taxon>
        <taxon>Streptophyta</taxon>
        <taxon>Embryophyta</taxon>
        <taxon>Tracheophyta</taxon>
        <taxon>Spermatophyta</taxon>
        <taxon>Magnoliopsida</taxon>
        <taxon>eudicotyledons</taxon>
        <taxon>Gunneridae</taxon>
        <taxon>Pentapetalae</taxon>
        <taxon>rosids</taxon>
        <taxon>fabids</taxon>
        <taxon>Fagales</taxon>
        <taxon>Betulaceae</taxon>
        <taxon>Carpinus</taxon>
    </lineage>
</organism>
<name>A0A5N6KU40_9ROSI</name>
<gene>
    <name evidence="1" type="ORF">FH972_023072</name>
</gene>
<dbReference type="OrthoDB" id="62952at2759"/>
<accession>A0A5N6KU40</accession>
<dbReference type="Proteomes" id="UP000327013">
    <property type="component" value="Unassembled WGS sequence"/>
</dbReference>